<dbReference type="EMBL" id="SOHM01000008">
    <property type="protein sequence ID" value="TFD93452.1"/>
    <property type="molecule type" value="Genomic_DNA"/>
</dbReference>
<protein>
    <submittedName>
        <fullName evidence="2">Uncharacterized protein</fullName>
    </submittedName>
</protein>
<evidence type="ECO:0000313" key="3">
    <source>
        <dbReference type="Proteomes" id="UP000298468"/>
    </source>
</evidence>
<evidence type="ECO:0000313" key="2">
    <source>
        <dbReference type="EMBL" id="TFD93452.1"/>
    </source>
</evidence>
<reference evidence="2 3" key="1">
    <citation type="submission" date="2019-03" db="EMBL/GenBank/DDBJ databases">
        <title>Genomics of glacier-inhabiting Cryobacterium strains.</title>
        <authorList>
            <person name="Liu Q."/>
            <person name="Xin Y.-H."/>
        </authorList>
    </citation>
    <scope>NUCLEOTIDE SEQUENCE [LARGE SCALE GENOMIC DNA]</scope>
    <source>
        <strain evidence="2 3">Sr59</strain>
    </source>
</reference>
<feature type="transmembrane region" description="Helical" evidence="1">
    <location>
        <begin position="20"/>
        <end position="44"/>
    </location>
</feature>
<sequence length="112" mass="12148">MSSSAIPTTTGRALRYVQISAWAIPVLVIGQFSMLAIIPVALVLVGTLRDTRLRALRWWGGLLAASYVAPLAIWLLRPDGAQSLSKDMHPAFAALIVAVAAVVLVKLYRPRR</sequence>
<dbReference type="RefSeq" id="WP_134639791.1">
    <property type="nucleotide sequence ID" value="NZ_SOHM01000008.1"/>
</dbReference>
<evidence type="ECO:0000256" key="1">
    <source>
        <dbReference type="SAM" id="Phobius"/>
    </source>
</evidence>
<keyword evidence="1" id="KW-0472">Membrane</keyword>
<dbReference type="OrthoDB" id="5122469at2"/>
<keyword evidence="3" id="KW-1185">Reference proteome</keyword>
<dbReference type="Proteomes" id="UP000298468">
    <property type="component" value="Unassembled WGS sequence"/>
</dbReference>
<feature type="transmembrane region" description="Helical" evidence="1">
    <location>
        <begin position="56"/>
        <end position="76"/>
    </location>
</feature>
<name>A0A4R9BX97_9MICO</name>
<gene>
    <name evidence="2" type="ORF">E3T61_05020</name>
</gene>
<comment type="caution">
    <text evidence="2">The sequence shown here is derived from an EMBL/GenBank/DDBJ whole genome shotgun (WGS) entry which is preliminary data.</text>
</comment>
<organism evidence="2 3">
    <name type="scientific">Cryobacterium lactosi</name>
    <dbReference type="NCBI Taxonomy" id="1259202"/>
    <lineage>
        <taxon>Bacteria</taxon>
        <taxon>Bacillati</taxon>
        <taxon>Actinomycetota</taxon>
        <taxon>Actinomycetes</taxon>
        <taxon>Micrococcales</taxon>
        <taxon>Microbacteriaceae</taxon>
        <taxon>Cryobacterium</taxon>
    </lineage>
</organism>
<keyword evidence="1" id="KW-0812">Transmembrane</keyword>
<dbReference type="AlphaFoldDB" id="A0A4R9BX97"/>
<feature type="transmembrane region" description="Helical" evidence="1">
    <location>
        <begin position="88"/>
        <end position="108"/>
    </location>
</feature>
<accession>A0A4R9BX97</accession>
<keyword evidence="1" id="KW-1133">Transmembrane helix</keyword>
<proteinExistence type="predicted"/>